<comment type="caution">
    <text evidence="2">The sequence shown here is derived from an EMBL/GenBank/DDBJ whole genome shotgun (WGS) entry which is preliminary data.</text>
</comment>
<dbReference type="GO" id="GO:0016757">
    <property type="term" value="F:glycosyltransferase activity"/>
    <property type="evidence" value="ECO:0007669"/>
    <property type="project" value="UniProtKB-KW"/>
</dbReference>
<dbReference type="EMBL" id="WTVR01000029">
    <property type="protein sequence ID" value="NMF89792.1"/>
    <property type="molecule type" value="Genomic_DNA"/>
</dbReference>
<proteinExistence type="predicted"/>
<protein>
    <submittedName>
        <fullName evidence="2">Phosphoribosyltransferase</fullName>
    </submittedName>
</protein>
<dbReference type="InterPro" id="IPR050137">
    <property type="entry name" value="PyrR_bifunctional"/>
</dbReference>
<dbReference type="PANTHER" id="PTHR11608">
    <property type="entry name" value="BIFUNCTIONAL PROTEIN PYRR"/>
    <property type="match status" value="1"/>
</dbReference>
<dbReference type="InterPro" id="IPR029057">
    <property type="entry name" value="PRTase-like"/>
</dbReference>
<dbReference type="Pfam" id="PF00156">
    <property type="entry name" value="Pribosyltran"/>
    <property type="match status" value="1"/>
</dbReference>
<dbReference type="Proteomes" id="UP000652074">
    <property type="component" value="Unassembled WGS sequence"/>
</dbReference>
<dbReference type="RefSeq" id="WP_169207151.1">
    <property type="nucleotide sequence ID" value="NZ_CP059560.1"/>
</dbReference>
<evidence type="ECO:0000313" key="2">
    <source>
        <dbReference type="EMBL" id="NMF89792.1"/>
    </source>
</evidence>
<dbReference type="Gene3D" id="3.40.50.2020">
    <property type="match status" value="1"/>
</dbReference>
<feature type="domain" description="Phosphoribosyltransferase" evidence="1">
    <location>
        <begin position="12"/>
        <end position="172"/>
    </location>
</feature>
<gene>
    <name evidence="2" type="ORF">GPA26_15075</name>
</gene>
<dbReference type="CDD" id="cd06223">
    <property type="entry name" value="PRTases_typeI"/>
    <property type="match status" value="1"/>
</dbReference>
<accession>A0ABX1MPB3</accession>
<keyword evidence="2" id="KW-0328">Glycosyltransferase</keyword>
<dbReference type="InterPro" id="IPR000836">
    <property type="entry name" value="PRTase_dom"/>
</dbReference>
<dbReference type="PANTHER" id="PTHR11608:SF0">
    <property type="entry name" value="BIFUNCTIONAL PROTEIN PYRR"/>
    <property type="match status" value="1"/>
</dbReference>
<evidence type="ECO:0000259" key="1">
    <source>
        <dbReference type="Pfam" id="PF00156"/>
    </source>
</evidence>
<keyword evidence="2" id="KW-0808">Transferase</keyword>
<organism evidence="2 3">
    <name type="scientific">Aromatoleum petrolei</name>
    <dbReference type="NCBI Taxonomy" id="76116"/>
    <lineage>
        <taxon>Bacteria</taxon>
        <taxon>Pseudomonadati</taxon>
        <taxon>Pseudomonadota</taxon>
        <taxon>Betaproteobacteria</taxon>
        <taxon>Rhodocyclales</taxon>
        <taxon>Rhodocyclaceae</taxon>
        <taxon>Aromatoleum</taxon>
    </lineage>
</organism>
<evidence type="ECO:0000313" key="3">
    <source>
        <dbReference type="Proteomes" id="UP000652074"/>
    </source>
</evidence>
<dbReference type="SUPFAM" id="SSF53271">
    <property type="entry name" value="PRTase-like"/>
    <property type="match status" value="1"/>
</dbReference>
<name>A0ABX1MPB3_9RHOO</name>
<sequence>MERPRGLRTCLYDETQLELVLAEMAQRLATRLDRADPVAVVGILRRGAPLADRLVAALQRHHGVPPPLRLDLRIKRYEDDLTLLHPETRLDENEQQRSLDLKDYTVVVVDDVLYTGNSMLRAVAWLAQKQPRQIIVVTLADRCVTRLPIHADVVGVRLQVAPPDIVECNVPPYEPTFRIELLKLERAGGEYQT</sequence>
<reference evidence="2 3" key="1">
    <citation type="submission" date="2019-12" db="EMBL/GenBank/DDBJ databases">
        <title>Comparative genomics gives insights into the taxonomy of the Azoarcus-Aromatoleum group and reveals separate origins of nif in the plant-associated Azoarcus and non-plant-associated Aromatoleum sub-groups.</title>
        <authorList>
            <person name="Lafos M."/>
            <person name="Maluk M."/>
            <person name="Batista M."/>
            <person name="Junghare M."/>
            <person name="Carmona M."/>
            <person name="Faoro H."/>
            <person name="Cruz L.M."/>
            <person name="Battistoni F."/>
            <person name="De Souza E."/>
            <person name="Pedrosa F."/>
            <person name="Chen W.-M."/>
            <person name="Poole P.S."/>
            <person name="Dixon R.A."/>
            <person name="James E.K."/>
        </authorList>
    </citation>
    <scope>NUCLEOTIDE SEQUENCE [LARGE SCALE GENOMIC DNA]</scope>
    <source>
        <strain evidence="2 3">ToN1</strain>
    </source>
</reference>
<keyword evidence="3" id="KW-1185">Reference proteome</keyword>